<gene>
    <name evidence="2" type="ORF">AFR_41870</name>
</gene>
<name>U5WBR3_9ACTN</name>
<dbReference type="STRING" id="1246995.AFR_41870"/>
<accession>U5WBR3</accession>
<dbReference type="EMBL" id="CP006272">
    <property type="protein sequence ID" value="AGZ46628.1"/>
    <property type="molecule type" value="Genomic_DNA"/>
</dbReference>
<dbReference type="InterPro" id="IPR021257">
    <property type="entry name" value="DUF2809"/>
</dbReference>
<dbReference type="HOGENOM" id="CLU_2140471_0_0_11"/>
<evidence type="ECO:0000256" key="1">
    <source>
        <dbReference type="SAM" id="Phobius"/>
    </source>
</evidence>
<dbReference type="eggNOG" id="ENOG50336H1">
    <property type="taxonomic scope" value="Bacteria"/>
</dbReference>
<protein>
    <recommendedName>
        <fullName evidence="4">DUF2809 domain-containing protein</fullName>
    </recommendedName>
</protein>
<keyword evidence="1" id="KW-1133">Transmembrane helix</keyword>
<evidence type="ECO:0000313" key="3">
    <source>
        <dbReference type="Proteomes" id="UP000017746"/>
    </source>
</evidence>
<evidence type="ECO:0000313" key="2">
    <source>
        <dbReference type="EMBL" id="AGZ46628.1"/>
    </source>
</evidence>
<proteinExistence type="predicted"/>
<dbReference type="AlphaFoldDB" id="U5WBR3"/>
<keyword evidence="1" id="KW-0472">Membrane</keyword>
<dbReference type="Pfam" id="PF10990">
    <property type="entry name" value="DUF2809"/>
    <property type="match status" value="1"/>
</dbReference>
<keyword evidence="3" id="KW-1185">Reference proteome</keyword>
<organism evidence="2 3">
    <name type="scientific">Actinoplanes friuliensis DSM 7358</name>
    <dbReference type="NCBI Taxonomy" id="1246995"/>
    <lineage>
        <taxon>Bacteria</taxon>
        <taxon>Bacillati</taxon>
        <taxon>Actinomycetota</taxon>
        <taxon>Actinomycetes</taxon>
        <taxon>Micromonosporales</taxon>
        <taxon>Micromonosporaceae</taxon>
        <taxon>Actinoplanes</taxon>
    </lineage>
</organism>
<feature type="transmembrane region" description="Helical" evidence="1">
    <location>
        <begin position="6"/>
        <end position="22"/>
    </location>
</feature>
<reference evidence="2 3" key="1">
    <citation type="journal article" date="2014" name="J. Biotechnol.">
        <title>Complete genome sequence of the actinobacterium Actinoplanes friuliensis HAG 010964, producer of the lipopeptide antibiotic friulimycin.</title>
        <authorList>
            <person name="Ruckert C."/>
            <person name="Szczepanowski R."/>
            <person name="Albersmeier A."/>
            <person name="Goesmann A."/>
            <person name="Fischer N."/>
            <person name="Steinkamper A."/>
            <person name="Puhler A."/>
            <person name="Biener R."/>
            <person name="Schwartz D."/>
            <person name="Kalinowski J."/>
        </authorList>
    </citation>
    <scope>NUCLEOTIDE SEQUENCE [LARGE SCALE GENOMIC DNA]</scope>
    <source>
        <strain evidence="2 3">DSM 7358</strain>
    </source>
</reference>
<evidence type="ECO:0008006" key="4">
    <source>
        <dbReference type="Google" id="ProtNLM"/>
    </source>
</evidence>
<sequence>MEQRSGTVLYASMIYAGAFVIWPRLKPVAAGAVAVGFCWAVEFFQLTGVPAALSERSLAARLVLGMQFDWADIAWYPVGVVPLVLLHLWVRRRRARGGARADPGSRAALPRG</sequence>
<dbReference type="KEGG" id="afs:AFR_41870"/>
<keyword evidence="1" id="KW-0812">Transmembrane</keyword>
<feature type="transmembrane region" description="Helical" evidence="1">
    <location>
        <begin position="73"/>
        <end position="90"/>
    </location>
</feature>
<dbReference type="Proteomes" id="UP000017746">
    <property type="component" value="Chromosome"/>
</dbReference>